<dbReference type="AlphaFoldDB" id="A0AAV2B601"/>
<accession>A0AAV2B601</accession>
<gene>
    <name evidence="1" type="ORF">LARSCL_LOCUS16850</name>
</gene>
<evidence type="ECO:0000313" key="2">
    <source>
        <dbReference type="Proteomes" id="UP001497382"/>
    </source>
</evidence>
<protein>
    <submittedName>
        <fullName evidence="1">Uncharacterized protein</fullName>
    </submittedName>
</protein>
<reference evidence="1 2" key="1">
    <citation type="submission" date="2024-04" db="EMBL/GenBank/DDBJ databases">
        <authorList>
            <person name="Rising A."/>
            <person name="Reimegard J."/>
            <person name="Sonavane S."/>
            <person name="Akerstrom W."/>
            <person name="Nylinder S."/>
            <person name="Hedman E."/>
            <person name="Kallberg Y."/>
        </authorList>
    </citation>
    <scope>NUCLEOTIDE SEQUENCE [LARGE SCALE GENOMIC DNA]</scope>
</reference>
<name>A0AAV2B601_9ARAC</name>
<proteinExistence type="predicted"/>
<evidence type="ECO:0000313" key="1">
    <source>
        <dbReference type="EMBL" id="CAL1291029.1"/>
    </source>
</evidence>
<sequence length="32" mass="3615">MTTSLFSYGFEGLGYPPLMDFVKVYLIIQVGQ</sequence>
<dbReference type="Proteomes" id="UP001497382">
    <property type="component" value="Unassembled WGS sequence"/>
</dbReference>
<keyword evidence="2" id="KW-1185">Reference proteome</keyword>
<comment type="caution">
    <text evidence="1">The sequence shown here is derived from an EMBL/GenBank/DDBJ whole genome shotgun (WGS) entry which is preliminary data.</text>
</comment>
<organism evidence="1 2">
    <name type="scientific">Larinioides sclopetarius</name>
    <dbReference type="NCBI Taxonomy" id="280406"/>
    <lineage>
        <taxon>Eukaryota</taxon>
        <taxon>Metazoa</taxon>
        <taxon>Ecdysozoa</taxon>
        <taxon>Arthropoda</taxon>
        <taxon>Chelicerata</taxon>
        <taxon>Arachnida</taxon>
        <taxon>Araneae</taxon>
        <taxon>Araneomorphae</taxon>
        <taxon>Entelegynae</taxon>
        <taxon>Araneoidea</taxon>
        <taxon>Araneidae</taxon>
        <taxon>Larinioides</taxon>
    </lineage>
</organism>
<dbReference type="EMBL" id="CAXIEN010000273">
    <property type="protein sequence ID" value="CAL1291029.1"/>
    <property type="molecule type" value="Genomic_DNA"/>
</dbReference>